<dbReference type="EMBL" id="BHZE01000006">
    <property type="protein sequence ID" value="GCD77362.1"/>
    <property type="molecule type" value="Genomic_DNA"/>
</dbReference>
<evidence type="ECO:0000313" key="1">
    <source>
        <dbReference type="EMBL" id="GCD77362.1"/>
    </source>
</evidence>
<dbReference type="RefSeq" id="WP_124397425.1">
    <property type="nucleotide sequence ID" value="NZ_BHZE01000006.1"/>
</dbReference>
<comment type="caution">
    <text evidence="1">The sequence shown here is derived from an EMBL/GenBank/DDBJ whole genome shotgun (WGS) entry which is preliminary data.</text>
</comment>
<proteinExistence type="predicted"/>
<evidence type="ECO:0000313" key="2">
    <source>
        <dbReference type="Proteomes" id="UP000286715"/>
    </source>
</evidence>
<protein>
    <submittedName>
        <fullName evidence="1">Uncharacterized protein</fullName>
    </submittedName>
</protein>
<dbReference type="AlphaFoldDB" id="A0A401XK33"/>
<dbReference type="Proteomes" id="UP000286715">
    <property type="component" value="Unassembled WGS sequence"/>
</dbReference>
<keyword evidence="2" id="KW-1185">Reference proteome</keyword>
<reference evidence="1 2" key="1">
    <citation type="submission" date="2018-11" db="EMBL/GenBank/DDBJ databases">
        <title>Schleiferia aggregans sp. nov., a moderately thermophilic heterotrophic bacterium isolated from microbial mats at a terrestrial hot spring.</title>
        <authorList>
            <person name="Iino T."/>
            <person name="Ohkuma M."/>
            <person name="Haruta S."/>
        </authorList>
    </citation>
    <scope>NUCLEOTIDE SEQUENCE [LARGE SCALE GENOMIC DNA]</scope>
    <source>
        <strain evidence="1 2">LA</strain>
    </source>
</reference>
<gene>
    <name evidence="1" type="ORF">JCM31826_08440</name>
</gene>
<name>A0A401XK33_9FLAO</name>
<dbReference type="OrthoDB" id="9916829at2"/>
<sequence length="97" mass="11752">MAPHPSFFEDDFERIKRIILPCDFDAEIRVFCIDPEDIDISREMYLLIISEKITRDVWFMIDYYLRKEFKGRYIKTYVVKEINSGLLRIAYDCSVRI</sequence>
<accession>A0A401XK33</accession>
<organism evidence="1 2">
    <name type="scientific">Thermaurantimonas aggregans</name>
    <dbReference type="NCBI Taxonomy" id="2173829"/>
    <lineage>
        <taxon>Bacteria</taxon>
        <taxon>Pseudomonadati</taxon>
        <taxon>Bacteroidota</taxon>
        <taxon>Flavobacteriia</taxon>
        <taxon>Flavobacteriales</taxon>
        <taxon>Schleiferiaceae</taxon>
        <taxon>Thermaurantimonas</taxon>
    </lineage>
</organism>